<feature type="signal peptide" evidence="1">
    <location>
        <begin position="1"/>
        <end position="20"/>
    </location>
</feature>
<proteinExistence type="predicted"/>
<evidence type="ECO:0000313" key="2">
    <source>
        <dbReference type="EMBL" id="KAF2478864.1"/>
    </source>
</evidence>
<accession>A0A6A6PGK8</accession>
<reference evidence="2" key="1">
    <citation type="journal article" date="2020" name="Stud. Mycol.">
        <title>101 Dothideomycetes genomes: a test case for predicting lifestyles and emergence of pathogens.</title>
        <authorList>
            <person name="Haridas S."/>
            <person name="Albert R."/>
            <person name="Binder M."/>
            <person name="Bloem J."/>
            <person name="Labutti K."/>
            <person name="Salamov A."/>
            <person name="Andreopoulos B."/>
            <person name="Baker S."/>
            <person name="Barry K."/>
            <person name="Bills G."/>
            <person name="Bluhm B."/>
            <person name="Cannon C."/>
            <person name="Castanera R."/>
            <person name="Culley D."/>
            <person name="Daum C."/>
            <person name="Ezra D."/>
            <person name="Gonzalez J."/>
            <person name="Henrissat B."/>
            <person name="Kuo A."/>
            <person name="Liang C."/>
            <person name="Lipzen A."/>
            <person name="Lutzoni F."/>
            <person name="Magnuson J."/>
            <person name="Mondo S."/>
            <person name="Nolan M."/>
            <person name="Ohm R."/>
            <person name="Pangilinan J."/>
            <person name="Park H.-J."/>
            <person name="Ramirez L."/>
            <person name="Alfaro M."/>
            <person name="Sun H."/>
            <person name="Tritt A."/>
            <person name="Yoshinaga Y."/>
            <person name="Zwiers L.-H."/>
            <person name="Turgeon B."/>
            <person name="Goodwin S."/>
            <person name="Spatafora J."/>
            <person name="Crous P."/>
            <person name="Grigoriev I."/>
        </authorList>
    </citation>
    <scope>NUCLEOTIDE SEQUENCE</scope>
    <source>
        <strain evidence="2">CBS 113389</strain>
    </source>
</reference>
<name>A0A6A6PGK8_9PEZI</name>
<organism evidence="2 3">
    <name type="scientific">Neohortaea acidophila</name>
    <dbReference type="NCBI Taxonomy" id="245834"/>
    <lineage>
        <taxon>Eukaryota</taxon>
        <taxon>Fungi</taxon>
        <taxon>Dikarya</taxon>
        <taxon>Ascomycota</taxon>
        <taxon>Pezizomycotina</taxon>
        <taxon>Dothideomycetes</taxon>
        <taxon>Dothideomycetidae</taxon>
        <taxon>Mycosphaerellales</taxon>
        <taxon>Teratosphaeriaceae</taxon>
        <taxon>Neohortaea</taxon>
    </lineage>
</organism>
<evidence type="ECO:0000256" key="1">
    <source>
        <dbReference type="SAM" id="SignalP"/>
    </source>
</evidence>
<evidence type="ECO:0000313" key="3">
    <source>
        <dbReference type="Proteomes" id="UP000799767"/>
    </source>
</evidence>
<keyword evidence="1" id="KW-0732">Signal</keyword>
<sequence>MLLQLVFVFLLVQFCSVVIGSVTTVTKFIGVTETATVATHHGACESFTGLCFVLGPSAGPPSTTTVYETPAPPAPPQSTITTLTTSVISTTTDFATTSVPNSNACESFTGACVVYGTDQSTTTTFYATSTGNSHGDLGQKKNVGSGSISDLLQGACWLACGVIFAFAALL</sequence>
<dbReference type="EMBL" id="MU001643">
    <property type="protein sequence ID" value="KAF2478864.1"/>
    <property type="molecule type" value="Genomic_DNA"/>
</dbReference>
<dbReference type="GeneID" id="54478836"/>
<dbReference type="Proteomes" id="UP000799767">
    <property type="component" value="Unassembled WGS sequence"/>
</dbReference>
<dbReference type="RefSeq" id="XP_033585434.1">
    <property type="nucleotide sequence ID" value="XM_033737834.1"/>
</dbReference>
<feature type="chain" id="PRO_5025631942" evidence="1">
    <location>
        <begin position="21"/>
        <end position="170"/>
    </location>
</feature>
<dbReference type="AlphaFoldDB" id="A0A6A6PGK8"/>
<gene>
    <name evidence="2" type="ORF">BDY17DRAFT_328375</name>
</gene>
<protein>
    <submittedName>
        <fullName evidence="2">Uncharacterized protein</fullName>
    </submittedName>
</protein>
<keyword evidence="3" id="KW-1185">Reference proteome</keyword>